<accession>A0A0G4NA43</accession>
<reference evidence="3" key="1">
    <citation type="submission" date="2015-05" db="EMBL/GenBank/DDBJ databases">
        <authorList>
            <person name="Fogelqvist Johan"/>
        </authorList>
    </citation>
    <scope>NUCLEOTIDE SEQUENCE [LARGE SCALE GENOMIC DNA]</scope>
</reference>
<feature type="region of interest" description="Disordered" evidence="1">
    <location>
        <begin position="28"/>
        <end position="75"/>
    </location>
</feature>
<evidence type="ECO:0000256" key="1">
    <source>
        <dbReference type="SAM" id="MobiDB-lite"/>
    </source>
</evidence>
<name>A0A0G4NA43_VERLO</name>
<sequence>HAVVDARPRAHLEPQVQLPVDLLQRRPLHRRVQAPHRRRHQRRGPLRGHPQGALGHAVVDQQGPLPRVDQDAQGERHPVRRQGLLPLHVPLEQRHVLQAPGPRQHALLLARRAQGALLLRRRLRRLPLHAGQQQDVRLHH</sequence>
<dbReference type="AlphaFoldDB" id="A0A0G4NA43"/>
<evidence type="ECO:0000313" key="2">
    <source>
        <dbReference type="EMBL" id="CRK43471.1"/>
    </source>
</evidence>
<organism evidence="2 3">
    <name type="scientific">Verticillium longisporum</name>
    <name type="common">Verticillium dahliae var. longisporum</name>
    <dbReference type="NCBI Taxonomy" id="100787"/>
    <lineage>
        <taxon>Eukaryota</taxon>
        <taxon>Fungi</taxon>
        <taxon>Dikarya</taxon>
        <taxon>Ascomycota</taxon>
        <taxon>Pezizomycotina</taxon>
        <taxon>Sordariomycetes</taxon>
        <taxon>Hypocreomycetidae</taxon>
        <taxon>Glomerellales</taxon>
        <taxon>Plectosphaerellaceae</taxon>
        <taxon>Verticillium</taxon>
    </lineage>
</organism>
<dbReference type="Proteomes" id="UP000045706">
    <property type="component" value="Unassembled WGS sequence"/>
</dbReference>
<feature type="non-terminal residue" evidence="2">
    <location>
        <position position="1"/>
    </location>
</feature>
<feature type="compositionally biased region" description="Basic residues" evidence="1">
    <location>
        <begin position="28"/>
        <end position="46"/>
    </location>
</feature>
<dbReference type="EMBL" id="CVQI01033322">
    <property type="protein sequence ID" value="CRK43471.1"/>
    <property type="molecule type" value="Genomic_DNA"/>
</dbReference>
<proteinExistence type="predicted"/>
<protein>
    <submittedName>
        <fullName evidence="2">Uncharacterized protein</fullName>
    </submittedName>
</protein>
<evidence type="ECO:0000313" key="3">
    <source>
        <dbReference type="Proteomes" id="UP000045706"/>
    </source>
</evidence>
<gene>
    <name evidence="2" type="ORF">BN1723_019201</name>
</gene>